<gene>
    <name evidence="12" type="ORF">AKAME5_002472400</name>
</gene>
<evidence type="ECO:0000256" key="1">
    <source>
        <dbReference type="ARBA" id="ARBA00004498"/>
    </source>
</evidence>
<comment type="caution">
    <text evidence="12">The sequence shown here is derived from an EMBL/GenBank/DDBJ whole genome shotgun (WGS) entry which is preliminary data.</text>
</comment>
<keyword evidence="5" id="KW-0272">Extracellular matrix</keyword>
<evidence type="ECO:0000256" key="10">
    <source>
        <dbReference type="ARBA" id="ARBA00023288"/>
    </source>
</evidence>
<comment type="function">
    <text evidence="11">Ligand for members of the frizzled family of seven transmembrane receptors.</text>
</comment>
<protein>
    <recommendedName>
        <fullName evidence="11">Protein Wnt</fullName>
    </recommendedName>
</protein>
<evidence type="ECO:0000313" key="12">
    <source>
        <dbReference type="EMBL" id="GLD73399.1"/>
    </source>
</evidence>
<dbReference type="GO" id="GO:0005109">
    <property type="term" value="F:frizzled binding"/>
    <property type="evidence" value="ECO:0007669"/>
    <property type="project" value="TreeGrafter"/>
</dbReference>
<keyword evidence="8" id="KW-1015">Disulfide bond</keyword>
<proteinExistence type="inferred from homology"/>
<evidence type="ECO:0000256" key="5">
    <source>
        <dbReference type="ARBA" id="ARBA00022530"/>
    </source>
</evidence>
<comment type="similarity">
    <text evidence="2 11">Belongs to the Wnt family.</text>
</comment>
<keyword evidence="4" id="KW-0964">Secreted</keyword>
<dbReference type="AlphaFoldDB" id="A0AAD3NLQ4"/>
<dbReference type="GO" id="GO:0060070">
    <property type="term" value="P:canonical Wnt signaling pathway"/>
    <property type="evidence" value="ECO:0007669"/>
    <property type="project" value="TreeGrafter"/>
</dbReference>
<dbReference type="InterPro" id="IPR009142">
    <property type="entry name" value="Wnt4"/>
</dbReference>
<reference evidence="12" key="1">
    <citation type="submission" date="2022-08" db="EMBL/GenBank/DDBJ databases">
        <title>Genome sequencing of akame (Lates japonicus).</title>
        <authorList>
            <person name="Hashiguchi Y."/>
            <person name="Takahashi H."/>
        </authorList>
    </citation>
    <scope>NUCLEOTIDE SEQUENCE</scope>
    <source>
        <strain evidence="12">Kochi</strain>
    </source>
</reference>
<keyword evidence="13" id="KW-1185">Reference proteome</keyword>
<dbReference type="GO" id="GO:0005125">
    <property type="term" value="F:cytokine activity"/>
    <property type="evidence" value="ECO:0007669"/>
    <property type="project" value="TreeGrafter"/>
</dbReference>
<keyword evidence="9" id="KW-0325">Glycoprotein</keyword>
<evidence type="ECO:0000256" key="6">
    <source>
        <dbReference type="ARBA" id="ARBA00022687"/>
    </source>
</evidence>
<dbReference type="PRINTS" id="PR01844">
    <property type="entry name" value="WNT4PROTEIN"/>
</dbReference>
<name>A0AAD3NLQ4_LATJO</name>
<dbReference type="EMBL" id="BRZM01001557">
    <property type="protein sequence ID" value="GLD73399.1"/>
    <property type="molecule type" value="Genomic_DNA"/>
</dbReference>
<evidence type="ECO:0000256" key="2">
    <source>
        <dbReference type="ARBA" id="ARBA00005683"/>
    </source>
</evidence>
<evidence type="ECO:0000256" key="11">
    <source>
        <dbReference type="RuleBase" id="RU003500"/>
    </source>
</evidence>
<keyword evidence="3 11" id="KW-0217">Developmental protein</keyword>
<comment type="subcellular location">
    <subcellularLocation>
        <location evidence="1 11">Secreted</location>
        <location evidence="1 11">Extracellular space</location>
        <location evidence="1 11">Extracellular matrix</location>
    </subcellularLocation>
</comment>
<dbReference type="GO" id="GO:0045165">
    <property type="term" value="P:cell fate commitment"/>
    <property type="evidence" value="ECO:0007669"/>
    <property type="project" value="TreeGrafter"/>
</dbReference>
<evidence type="ECO:0000256" key="4">
    <source>
        <dbReference type="ARBA" id="ARBA00022525"/>
    </source>
</evidence>
<sequence length="173" mass="19352">MEHKGEDRYLAKLSSVGSIRDEETCERLRGLIQRQVQICKRSVEVMDAVRRGAQLAIDECQFQFRNRRWNCSTLETMPVFGKVVTQGTREAAFVYAISAASVAFAVTRACSSGELEKCGCDHNVHEVSPEGFQWSGCSDNIAYGVAFSQSFVDVRERSKGQSSSRALMNLLQR</sequence>
<dbReference type="PANTHER" id="PTHR12027">
    <property type="entry name" value="WNT RELATED"/>
    <property type="match status" value="1"/>
</dbReference>
<evidence type="ECO:0000256" key="9">
    <source>
        <dbReference type="ARBA" id="ARBA00023180"/>
    </source>
</evidence>
<evidence type="ECO:0000256" key="3">
    <source>
        <dbReference type="ARBA" id="ARBA00022473"/>
    </source>
</evidence>
<accession>A0AAD3NLQ4</accession>
<dbReference type="PRINTS" id="PR01349">
    <property type="entry name" value="WNTPROTEIN"/>
</dbReference>
<evidence type="ECO:0000256" key="8">
    <source>
        <dbReference type="ARBA" id="ARBA00023157"/>
    </source>
</evidence>
<dbReference type="SMART" id="SM00097">
    <property type="entry name" value="WNT1"/>
    <property type="match status" value="1"/>
</dbReference>
<dbReference type="Proteomes" id="UP001279410">
    <property type="component" value="Unassembled WGS sequence"/>
</dbReference>
<evidence type="ECO:0000256" key="7">
    <source>
        <dbReference type="ARBA" id="ARBA00022729"/>
    </source>
</evidence>
<dbReference type="GO" id="GO:0005615">
    <property type="term" value="C:extracellular space"/>
    <property type="evidence" value="ECO:0007669"/>
    <property type="project" value="TreeGrafter"/>
</dbReference>
<dbReference type="GO" id="GO:0030182">
    <property type="term" value="P:neuron differentiation"/>
    <property type="evidence" value="ECO:0007669"/>
    <property type="project" value="TreeGrafter"/>
</dbReference>
<evidence type="ECO:0000313" key="13">
    <source>
        <dbReference type="Proteomes" id="UP001279410"/>
    </source>
</evidence>
<dbReference type="InterPro" id="IPR005817">
    <property type="entry name" value="Wnt"/>
</dbReference>
<dbReference type="Pfam" id="PF00110">
    <property type="entry name" value="wnt"/>
    <property type="match status" value="1"/>
</dbReference>
<keyword evidence="6 11" id="KW-0879">Wnt signaling pathway</keyword>
<keyword evidence="7" id="KW-0732">Signal</keyword>
<organism evidence="12 13">
    <name type="scientific">Lates japonicus</name>
    <name type="common">Japanese lates</name>
    <dbReference type="NCBI Taxonomy" id="270547"/>
    <lineage>
        <taxon>Eukaryota</taxon>
        <taxon>Metazoa</taxon>
        <taxon>Chordata</taxon>
        <taxon>Craniata</taxon>
        <taxon>Vertebrata</taxon>
        <taxon>Euteleostomi</taxon>
        <taxon>Actinopterygii</taxon>
        <taxon>Neopterygii</taxon>
        <taxon>Teleostei</taxon>
        <taxon>Neoteleostei</taxon>
        <taxon>Acanthomorphata</taxon>
        <taxon>Carangaria</taxon>
        <taxon>Carangaria incertae sedis</taxon>
        <taxon>Centropomidae</taxon>
        <taxon>Lates</taxon>
    </lineage>
</organism>
<dbReference type="PANTHER" id="PTHR12027:SF105">
    <property type="entry name" value="PROTEIN WNT-4A"/>
    <property type="match status" value="1"/>
</dbReference>
<keyword evidence="10" id="KW-0449">Lipoprotein</keyword>